<dbReference type="GO" id="GO:0016712">
    <property type="term" value="F:oxidoreductase activity, acting on paired donors, with incorporation or reduction of molecular oxygen, reduced flavin or flavoprotein as one donor, and incorporation of one atom of oxygen"/>
    <property type="evidence" value="ECO:0007669"/>
    <property type="project" value="UniProtKB-EC"/>
</dbReference>
<dbReference type="FunFam" id="1.10.630.10:FF:000182">
    <property type="entry name" value="Cytochrome P450 3A4"/>
    <property type="match status" value="1"/>
</dbReference>
<reference evidence="11" key="1">
    <citation type="submission" date="2025-08" db="UniProtKB">
        <authorList>
            <consortium name="Ensembl"/>
        </authorList>
    </citation>
    <scope>IDENTIFICATION</scope>
</reference>
<dbReference type="PANTHER" id="PTHR24302">
    <property type="entry name" value="CYTOCHROME P450 FAMILY 3"/>
    <property type="match status" value="1"/>
</dbReference>
<dbReference type="GO" id="GO:0008395">
    <property type="term" value="F:steroid hydroxylase activity"/>
    <property type="evidence" value="ECO:0007669"/>
    <property type="project" value="TreeGrafter"/>
</dbReference>
<evidence type="ECO:0000256" key="1">
    <source>
        <dbReference type="ARBA" id="ARBA00001971"/>
    </source>
</evidence>
<dbReference type="InterPro" id="IPR036396">
    <property type="entry name" value="Cyt_P450_sf"/>
</dbReference>
<keyword evidence="12" id="KW-1185">Reference proteome</keyword>
<dbReference type="PANTHER" id="PTHR24302:SF32">
    <property type="entry name" value="CYTOCHROME P450, FAMILY 3, SUBFAMILY A, POLYPEPTIDE 65"/>
    <property type="match status" value="1"/>
</dbReference>
<accession>A0A8C8K7M7</accession>
<dbReference type="GO" id="GO:0005506">
    <property type="term" value="F:iron ion binding"/>
    <property type="evidence" value="ECO:0007669"/>
    <property type="project" value="InterPro"/>
</dbReference>
<evidence type="ECO:0000256" key="7">
    <source>
        <dbReference type="ARBA" id="ARBA00023004"/>
    </source>
</evidence>
<dbReference type="InterPro" id="IPR050705">
    <property type="entry name" value="Cytochrome_P450_3A"/>
</dbReference>
<dbReference type="PRINTS" id="PR00385">
    <property type="entry name" value="P450"/>
</dbReference>
<keyword evidence="4 9" id="KW-0349">Heme</keyword>
<keyword evidence="8 10" id="KW-0503">Monooxygenase</keyword>
<evidence type="ECO:0000313" key="12">
    <source>
        <dbReference type="Proteomes" id="UP000694402"/>
    </source>
</evidence>
<evidence type="ECO:0000256" key="8">
    <source>
        <dbReference type="ARBA" id="ARBA00023033"/>
    </source>
</evidence>
<keyword evidence="6 10" id="KW-0560">Oxidoreductase</keyword>
<comment type="similarity">
    <text evidence="2 10">Belongs to the cytochrome P450 family.</text>
</comment>
<dbReference type="SUPFAM" id="SSF48264">
    <property type="entry name" value="Cytochrome P450"/>
    <property type="match status" value="1"/>
</dbReference>
<dbReference type="GO" id="GO:0020037">
    <property type="term" value="F:heme binding"/>
    <property type="evidence" value="ECO:0007669"/>
    <property type="project" value="InterPro"/>
</dbReference>
<sequence length="168" mass="19398">MDYLDCVLNESLRLYPIAPRLERVAKKTVEINGIVIPKDCIVLVPTWTLHRDPEIWSDPEEFKPERFSKENKEPIDPYTYMPFGAGPRNCIGMRFALIMIKLAMVEILQSFTFSICDETEVRQNMTSTNITPVFTWSTPVLTWSTPVLTWSTPVLTWSTPVLHGHHLF</sequence>
<proteinExistence type="inferred from homology"/>
<keyword evidence="5 9" id="KW-0479">Metal-binding</keyword>
<keyword evidence="7 9" id="KW-0408">Iron</keyword>
<dbReference type="Ensembl" id="ENSOTST00005113043.2">
    <property type="protein sequence ID" value="ENSOTSP00005104598.2"/>
    <property type="gene ID" value="ENSOTSG00005047784.2"/>
</dbReference>
<evidence type="ECO:0000256" key="5">
    <source>
        <dbReference type="ARBA" id="ARBA00022723"/>
    </source>
</evidence>
<gene>
    <name evidence="11" type="primary">RAMP3</name>
</gene>
<evidence type="ECO:0000256" key="3">
    <source>
        <dbReference type="ARBA" id="ARBA00012109"/>
    </source>
</evidence>
<feature type="binding site" description="axial binding residue" evidence="9">
    <location>
        <position position="90"/>
    </location>
    <ligand>
        <name>heme</name>
        <dbReference type="ChEBI" id="CHEBI:30413"/>
    </ligand>
    <ligandPart>
        <name>Fe</name>
        <dbReference type="ChEBI" id="CHEBI:18248"/>
    </ligandPart>
</feature>
<protein>
    <recommendedName>
        <fullName evidence="3">unspecific monooxygenase</fullName>
        <ecNumber evidence="3">1.14.14.1</ecNumber>
    </recommendedName>
</protein>
<dbReference type="Gene3D" id="1.10.630.10">
    <property type="entry name" value="Cytochrome P450"/>
    <property type="match status" value="1"/>
</dbReference>
<dbReference type="Pfam" id="PF00067">
    <property type="entry name" value="p450"/>
    <property type="match status" value="1"/>
</dbReference>
<evidence type="ECO:0000256" key="4">
    <source>
        <dbReference type="ARBA" id="ARBA00022617"/>
    </source>
</evidence>
<dbReference type="InterPro" id="IPR001128">
    <property type="entry name" value="Cyt_P450"/>
</dbReference>
<dbReference type="PRINTS" id="PR00465">
    <property type="entry name" value="EP450IV"/>
</dbReference>
<evidence type="ECO:0000256" key="10">
    <source>
        <dbReference type="RuleBase" id="RU000461"/>
    </source>
</evidence>
<organism evidence="11 12">
    <name type="scientific">Oncorhynchus tshawytscha</name>
    <name type="common">Chinook salmon</name>
    <name type="synonym">Salmo tshawytscha</name>
    <dbReference type="NCBI Taxonomy" id="74940"/>
    <lineage>
        <taxon>Eukaryota</taxon>
        <taxon>Metazoa</taxon>
        <taxon>Chordata</taxon>
        <taxon>Craniata</taxon>
        <taxon>Vertebrata</taxon>
        <taxon>Euteleostomi</taxon>
        <taxon>Actinopterygii</taxon>
        <taxon>Neopterygii</taxon>
        <taxon>Teleostei</taxon>
        <taxon>Protacanthopterygii</taxon>
        <taxon>Salmoniformes</taxon>
        <taxon>Salmonidae</taxon>
        <taxon>Salmoninae</taxon>
        <taxon>Oncorhynchus</taxon>
    </lineage>
</organism>
<dbReference type="EC" id="1.14.14.1" evidence="3"/>
<dbReference type="GeneTree" id="ENSGT00950000182958"/>
<evidence type="ECO:0000256" key="6">
    <source>
        <dbReference type="ARBA" id="ARBA00023002"/>
    </source>
</evidence>
<dbReference type="InterPro" id="IPR017972">
    <property type="entry name" value="Cyt_P450_CS"/>
</dbReference>
<dbReference type="PROSITE" id="PS00086">
    <property type="entry name" value="CYTOCHROME_P450"/>
    <property type="match status" value="1"/>
</dbReference>
<comment type="cofactor">
    <cofactor evidence="1 9">
        <name>heme</name>
        <dbReference type="ChEBI" id="CHEBI:30413"/>
    </cofactor>
</comment>
<evidence type="ECO:0000256" key="9">
    <source>
        <dbReference type="PIRSR" id="PIRSR602403-1"/>
    </source>
</evidence>
<dbReference type="InterPro" id="IPR002403">
    <property type="entry name" value="Cyt_P450_E_grp-IV"/>
</dbReference>
<dbReference type="Proteomes" id="UP000694402">
    <property type="component" value="Unassembled WGS sequence"/>
</dbReference>
<dbReference type="AlphaFoldDB" id="A0A8C8K7M7"/>
<evidence type="ECO:0000256" key="2">
    <source>
        <dbReference type="ARBA" id="ARBA00010617"/>
    </source>
</evidence>
<name>A0A8C8K7M7_ONCTS</name>
<evidence type="ECO:0000313" key="11">
    <source>
        <dbReference type="Ensembl" id="ENSOTSP00005104598.2"/>
    </source>
</evidence>
<reference evidence="11" key="2">
    <citation type="submission" date="2025-09" db="UniProtKB">
        <authorList>
            <consortium name="Ensembl"/>
        </authorList>
    </citation>
    <scope>IDENTIFICATION</scope>
</reference>